<dbReference type="CDD" id="cd01080">
    <property type="entry name" value="NAD_bind_m-THF_DH_Cyclohyd"/>
    <property type="match status" value="1"/>
</dbReference>
<comment type="catalytic activity">
    <reaction evidence="12">
        <text>(6R)-5,10-methylene-5,6,7,8-tetrahydrofolate + NADP(+) = (6R)-5,10-methenyltetrahydrofolate + NADPH</text>
        <dbReference type="Rhea" id="RHEA:22812"/>
        <dbReference type="ChEBI" id="CHEBI:15636"/>
        <dbReference type="ChEBI" id="CHEBI:57455"/>
        <dbReference type="ChEBI" id="CHEBI:57783"/>
        <dbReference type="ChEBI" id="CHEBI:58349"/>
        <dbReference type="EC" id="1.5.1.5"/>
    </reaction>
</comment>
<name>W7AQV0_9LIST</name>
<keyword evidence="4 12" id="KW-0658">Purine biosynthesis</keyword>
<dbReference type="GO" id="GO:0009086">
    <property type="term" value="P:methionine biosynthetic process"/>
    <property type="evidence" value="ECO:0007669"/>
    <property type="project" value="UniProtKB-KW"/>
</dbReference>
<dbReference type="HAMAP" id="MF_01576">
    <property type="entry name" value="THF_DHG_CYH"/>
    <property type="match status" value="1"/>
</dbReference>
<feature type="domain" description="Tetrahydrofolate dehydrogenase/cyclohydrolase catalytic" evidence="13">
    <location>
        <begin position="5"/>
        <end position="119"/>
    </location>
</feature>
<dbReference type="FunFam" id="3.40.50.10860:FF:000001">
    <property type="entry name" value="Bifunctional protein FolD"/>
    <property type="match status" value="1"/>
</dbReference>
<comment type="caution">
    <text evidence="15">The sequence shown here is derived from an EMBL/GenBank/DDBJ whole genome shotgun (WGS) entry which is preliminary data.</text>
</comment>
<dbReference type="GO" id="GO:0004488">
    <property type="term" value="F:methylenetetrahydrofolate dehydrogenase (NADP+) activity"/>
    <property type="evidence" value="ECO:0007669"/>
    <property type="project" value="UniProtKB-UniRule"/>
</dbReference>
<gene>
    <name evidence="12" type="primary">folD</name>
    <name evidence="15" type="ORF">MAQA_11016</name>
</gene>
<dbReference type="PROSITE" id="PS00766">
    <property type="entry name" value="THF_DHG_CYH_1"/>
    <property type="match status" value="1"/>
</dbReference>
<dbReference type="Pfam" id="PF00763">
    <property type="entry name" value="THF_DHG_CYH"/>
    <property type="match status" value="1"/>
</dbReference>
<comment type="function">
    <text evidence="12">Catalyzes the oxidation of 5,10-methylenetetrahydrofolate to 5,10-methenyltetrahydrofolate and then the hydrolysis of 5,10-methenyltetrahydrofolate to 10-formyltetrahydrofolate.</text>
</comment>
<comment type="similarity">
    <text evidence="12">Belongs to the tetrahydrofolate dehydrogenase/cyclohydrolase family.</text>
</comment>
<evidence type="ECO:0000256" key="8">
    <source>
        <dbReference type="ARBA" id="ARBA00023102"/>
    </source>
</evidence>
<dbReference type="UniPathway" id="UPA00193"/>
<dbReference type="GO" id="GO:0035999">
    <property type="term" value="P:tetrahydrofolate interconversion"/>
    <property type="evidence" value="ECO:0007669"/>
    <property type="project" value="UniProtKB-UniRule"/>
</dbReference>
<proteinExistence type="inferred from homology"/>
<dbReference type="STRING" id="1265818.MAQA_11016"/>
<dbReference type="SUPFAM" id="SSF51735">
    <property type="entry name" value="NAD(P)-binding Rossmann-fold domains"/>
    <property type="match status" value="1"/>
</dbReference>
<dbReference type="InterPro" id="IPR020631">
    <property type="entry name" value="THF_DH/CycHdrlase_NAD-bd_dom"/>
</dbReference>
<evidence type="ECO:0000256" key="7">
    <source>
        <dbReference type="ARBA" id="ARBA00023002"/>
    </source>
</evidence>
<feature type="domain" description="Tetrahydrofolate dehydrogenase/cyclohydrolase NAD(P)-binding" evidence="14">
    <location>
        <begin position="138"/>
        <end position="279"/>
    </location>
</feature>
<evidence type="ECO:0000256" key="5">
    <source>
        <dbReference type="ARBA" id="ARBA00022801"/>
    </source>
</evidence>
<dbReference type="EC" id="3.5.4.9" evidence="12"/>
<evidence type="ECO:0000256" key="2">
    <source>
        <dbReference type="ARBA" id="ARBA00022563"/>
    </source>
</evidence>
<dbReference type="Gene3D" id="3.40.50.10860">
    <property type="entry name" value="Leucine Dehydrogenase, chain A, domain 1"/>
    <property type="match status" value="1"/>
</dbReference>
<dbReference type="GO" id="GO:0005829">
    <property type="term" value="C:cytosol"/>
    <property type="evidence" value="ECO:0007669"/>
    <property type="project" value="TreeGrafter"/>
</dbReference>
<evidence type="ECO:0000256" key="3">
    <source>
        <dbReference type="ARBA" id="ARBA00022605"/>
    </source>
</evidence>
<keyword evidence="10 12" id="KW-0511">Multifunctional enzyme</keyword>
<evidence type="ECO:0000313" key="16">
    <source>
        <dbReference type="Proteomes" id="UP000019246"/>
    </source>
</evidence>
<dbReference type="RefSeq" id="WP_036073336.1">
    <property type="nucleotide sequence ID" value="NZ_AOCG01000012.1"/>
</dbReference>
<evidence type="ECO:0000256" key="9">
    <source>
        <dbReference type="ARBA" id="ARBA00023167"/>
    </source>
</evidence>
<dbReference type="NCBIfam" id="NF010785">
    <property type="entry name" value="PRK14188.1"/>
    <property type="match status" value="1"/>
</dbReference>
<dbReference type="PROSITE" id="PS00767">
    <property type="entry name" value="THF_DHG_CYH_2"/>
    <property type="match status" value="1"/>
</dbReference>
<evidence type="ECO:0000256" key="6">
    <source>
        <dbReference type="ARBA" id="ARBA00022857"/>
    </source>
</evidence>
<evidence type="ECO:0000256" key="11">
    <source>
        <dbReference type="ARBA" id="ARBA00036357"/>
    </source>
</evidence>
<evidence type="ECO:0000256" key="10">
    <source>
        <dbReference type="ARBA" id="ARBA00023268"/>
    </source>
</evidence>
<evidence type="ECO:0000256" key="12">
    <source>
        <dbReference type="HAMAP-Rule" id="MF_01576"/>
    </source>
</evidence>
<evidence type="ECO:0000259" key="14">
    <source>
        <dbReference type="Pfam" id="PF02882"/>
    </source>
</evidence>
<sequence length="299" mass="32337">MAQVIDGKKLAKEIQESVTKEVSELVKKGKQPGLAVVLVGDNQASRTYVRNKQKRTEEAGMKSVLIELPEEVSEAELLQQVEDLNQDDSIHGILVQLPLPKHISEDKVIDAISQEKDVDGFHPLNVGNLFIGKETLVPCTPAGIIELIKSTGESIEGKRAVVIGRSNIVGKPVAQLLLQENATVTIAHSRTKDLPAVASEADILVVATGRAKFVKKNFVKPGAIVIDVGMDRDENNKLCGDVDYEDVFEQAGFITPVPGGVGPMTITMLLKNTLTAAKKIICQTRLDGSDDFARKVLNS</sequence>
<organism evidence="15 16">
    <name type="scientific">Listeria aquatica FSL S10-1188</name>
    <dbReference type="NCBI Taxonomy" id="1265818"/>
    <lineage>
        <taxon>Bacteria</taxon>
        <taxon>Bacillati</taxon>
        <taxon>Bacillota</taxon>
        <taxon>Bacilli</taxon>
        <taxon>Bacillales</taxon>
        <taxon>Listeriaceae</taxon>
        <taxon>Listeria</taxon>
    </lineage>
</organism>
<dbReference type="PRINTS" id="PR00085">
    <property type="entry name" value="THFDHDRGNASE"/>
</dbReference>
<dbReference type="NCBIfam" id="NF010783">
    <property type="entry name" value="PRK14186.1"/>
    <property type="match status" value="1"/>
</dbReference>
<dbReference type="Gene3D" id="3.40.50.720">
    <property type="entry name" value="NAD(P)-binding Rossmann-like Domain"/>
    <property type="match status" value="1"/>
</dbReference>
<keyword evidence="16" id="KW-1185">Reference proteome</keyword>
<comment type="caution">
    <text evidence="12">Lacks conserved residue(s) required for the propagation of feature annotation.</text>
</comment>
<keyword evidence="5 12" id="KW-0378">Hydrolase</keyword>
<dbReference type="InterPro" id="IPR020867">
    <property type="entry name" value="THF_DH/CycHdrlase_CS"/>
</dbReference>
<evidence type="ECO:0000313" key="15">
    <source>
        <dbReference type="EMBL" id="EUJ17559.1"/>
    </source>
</evidence>
<evidence type="ECO:0000259" key="13">
    <source>
        <dbReference type="Pfam" id="PF00763"/>
    </source>
</evidence>
<keyword evidence="7 12" id="KW-0560">Oxidoreductase</keyword>
<dbReference type="EC" id="1.5.1.5" evidence="12"/>
<accession>W7AQV0</accession>
<keyword evidence="6 12" id="KW-0521">NADP</keyword>
<dbReference type="GO" id="GO:0000105">
    <property type="term" value="P:L-histidine biosynthetic process"/>
    <property type="evidence" value="ECO:0007669"/>
    <property type="project" value="UniProtKB-KW"/>
</dbReference>
<dbReference type="InterPro" id="IPR000672">
    <property type="entry name" value="THF_DH/CycHdrlase"/>
</dbReference>
<dbReference type="GO" id="GO:0006164">
    <property type="term" value="P:purine nucleotide biosynthetic process"/>
    <property type="evidence" value="ECO:0007669"/>
    <property type="project" value="UniProtKB-KW"/>
</dbReference>
<keyword evidence="2 12" id="KW-0554">One-carbon metabolism</keyword>
<keyword evidence="9 12" id="KW-0486">Methionine biosynthesis</keyword>
<dbReference type="FunFam" id="3.40.50.720:FF:000094">
    <property type="entry name" value="Bifunctional protein FolD"/>
    <property type="match status" value="1"/>
</dbReference>
<comment type="subunit">
    <text evidence="12">Homodimer.</text>
</comment>
<keyword evidence="8 12" id="KW-0368">Histidine biosynthesis</keyword>
<dbReference type="SUPFAM" id="SSF53223">
    <property type="entry name" value="Aminoacid dehydrogenase-like, N-terminal domain"/>
    <property type="match status" value="1"/>
</dbReference>
<dbReference type="Pfam" id="PF02882">
    <property type="entry name" value="THF_DHG_CYH_C"/>
    <property type="match status" value="1"/>
</dbReference>
<keyword evidence="3 12" id="KW-0028">Amino-acid biosynthesis</keyword>
<dbReference type="InterPro" id="IPR046346">
    <property type="entry name" value="Aminoacid_DH-like_N_sf"/>
</dbReference>
<dbReference type="EMBL" id="AOCG01000012">
    <property type="protein sequence ID" value="EUJ17559.1"/>
    <property type="molecule type" value="Genomic_DNA"/>
</dbReference>
<dbReference type="PATRIC" id="fig|1265818.5.peg.2214"/>
<feature type="binding site" evidence="12">
    <location>
        <begin position="164"/>
        <end position="166"/>
    </location>
    <ligand>
        <name>NADP(+)</name>
        <dbReference type="ChEBI" id="CHEBI:58349"/>
    </ligand>
</feature>
<dbReference type="InterPro" id="IPR036291">
    <property type="entry name" value="NAD(P)-bd_dom_sf"/>
</dbReference>
<evidence type="ECO:0000256" key="1">
    <source>
        <dbReference type="ARBA" id="ARBA00004777"/>
    </source>
</evidence>
<protein>
    <recommendedName>
        <fullName evidence="12">Bifunctional protein FolD</fullName>
    </recommendedName>
    <domain>
        <recommendedName>
            <fullName evidence="12">Methylenetetrahydrofolate dehydrogenase</fullName>
            <ecNumber evidence="12">1.5.1.5</ecNumber>
        </recommendedName>
    </domain>
    <domain>
        <recommendedName>
            <fullName evidence="12">Methenyltetrahydrofolate cyclohydrolase</fullName>
            <ecNumber evidence="12">3.5.4.9</ecNumber>
        </recommendedName>
    </domain>
</protein>
<dbReference type="NCBIfam" id="NF008058">
    <property type="entry name" value="PRK10792.1"/>
    <property type="match status" value="1"/>
</dbReference>
<dbReference type="AlphaFoldDB" id="W7AQV0"/>
<dbReference type="OrthoDB" id="9803580at2"/>
<comment type="catalytic activity">
    <reaction evidence="11 12">
        <text>(6R)-5,10-methenyltetrahydrofolate + H2O = (6R)-10-formyltetrahydrofolate + H(+)</text>
        <dbReference type="Rhea" id="RHEA:23700"/>
        <dbReference type="ChEBI" id="CHEBI:15377"/>
        <dbReference type="ChEBI" id="CHEBI:15378"/>
        <dbReference type="ChEBI" id="CHEBI:57455"/>
        <dbReference type="ChEBI" id="CHEBI:195366"/>
        <dbReference type="EC" id="3.5.4.9"/>
    </reaction>
</comment>
<evidence type="ECO:0000256" key="4">
    <source>
        <dbReference type="ARBA" id="ARBA00022755"/>
    </source>
</evidence>
<dbReference type="GO" id="GO:0004477">
    <property type="term" value="F:methenyltetrahydrofolate cyclohydrolase activity"/>
    <property type="evidence" value="ECO:0007669"/>
    <property type="project" value="UniProtKB-UniRule"/>
</dbReference>
<dbReference type="Proteomes" id="UP000019246">
    <property type="component" value="Unassembled WGS sequence"/>
</dbReference>
<reference evidence="15 16" key="1">
    <citation type="journal article" date="2014" name="Int. J. Syst. Evol. Microbiol.">
        <title>Listeria floridensis sp. nov., Listeria aquatica sp. nov., Listeria cornellensis sp. nov., Listeria riparia sp. nov. and Listeria grandensis sp. nov., from agricultural and natural environments.</title>
        <authorList>
            <person name="den Bakker H.C."/>
            <person name="Warchocki S."/>
            <person name="Wright E.M."/>
            <person name="Allred A.F."/>
            <person name="Ahlstrom C."/>
            <person name="Manuel C.S."/>
            <person name="Stasiewicz M.J."/>
            <person name="Burrell A."/>
            <person name="Roof S."/>
            <person name="Strawn L."/>
            <person name="Fortes E.D."/>
            <person name="Nightingale K.K."/>
            <person name="Kephart D."/>
            <person name="Wiedmann M."/>
        </authorList>
    </citation>
    <scope>NUCLEOTIDE SEQUENCE [LARGE SCALE GENOMIC DNA]</scope>
    <source>
        <strain evidence="15 16">FSL S10-1188</strain>
    </source>
</reference>
<comment type="pathway">
    <text evidence="1 12">One-carbon metabolism; tetrahydrofolate interconversion.</text>
</comment>
<dbReference type="InterPro" id="IPR020630">
    <property type="entry name" value="THF_DH/CycHdrlase_cat_dom"/>
</dbReference>
<dbReference type="PANTHER" id="PTHR48099:SF5">
    <property type="entry name" value="C-1-TETRAHYDROFOLATE SYNTHASE, CYTOPLASMIC"/>
    <property type="match status" value="1"/>
</dbReference>
<dbReference type="PANTHER" id="PTHR48099">
    <property type="entry name" value="C-1-TETRAHYDROFOLATE SYNTHASE, CYTOPLASMIC-RELATED"/>
    <property type="match status" value="1"/>
</dbReference>